<dbReference type="AlphaFoldDB" id="A0AAV2DRU3"/>
<name>A0AAV2DRU3_9ROSI</name>
<keyword evidence="1" id="KW-0732">Signal</keyword>
<reference evidence="3 4" key="1">
    <citation type="submission" date="2024-04" db="EMBL/GenBank/DDBJ databases">
        <authorList>
            <person name="Fracassetti M."/>
        </authorList>
    </citation>
    <scope>NUCLEOTIDE SEQUENCE [LARGE SCALE GENOMIC DNA]</scope>
</reference>
<protein>
    <recommendedName>
        <fullName evidence="2">Pectinesterase inhibitor domain-containing protein</fullName>
    </recommendedName>
</protein>
<dbReference type="InterPro" id="IPR006501">
    <property type="entry name" value="Pectinesterase_inhib_dom"/>
</dbReference>
<dbReference type="Proteomes" id="UP001497516">
    <property type="component" value="Chromosome 3"/>
</dbReference>
<evidence type="ECO:0000256" key="1">
    <source>
        <dbReference type="SAM" id="SignalP"/>
    </source>
</evidence>
<dbReference type="PANTHER" id="PTHR31890:SF11">
    <property type="entry name" value="PECTINESTERASE INHIBITOR DOMAIN-CONTAINING PROTEIN"/>
    <property type="match status" value="1"/>
</dbReference>
<feature type="signal peptide" evidence="1">
    <location>
        <begin position="1"/>
        <end position="27"/>
    </location>
</feature>
<proteinExistence type="predicted"/>
<organism evidence="3 4">
    <name type="scientific">Linum trigynum</name>
    <dbReference type="NCBI Taxonomy" id="586398"/>
    <lineage>
        <taxon>Eukaryota</taxon>
        <taxon>Viridiplantae</taxon>
        <taxon>Streptophyta</taxon>
        <taxon>Embryophyta</taxon>
        <taxon>Tracheophyta</taxon>
        <taxon>Spermatophyta</taxon>
        <taxon>Magnoliopsida</taxon>
        <taxon>eudicotyledons</taxon>
        <taxon>Gunneridae</taxon>
        <taxon>Pentapetalae</taxon>
        <taxon>rosids</taxon>
        <taxon>fabids</taxon>
        <taxon>Malpighiales</taxon>
        <taxon>Linaceae</taxon>
        <taxon>Linum</taxon>
    </lineage>
</organism>
<dbReference type="GO" id="GO:0004857">
    <property type="term" value="F:enzyme inhibitor activity"/>
    <property type="evidence" value="ECO:0007669"/>
    <property type="project" value="InterPro"/>
</dbReference>
<feature type="domain" description="Pectinesterase inhibitor" evidence="2">
    <location>
        <begin position="52"/>
        <end position="169"/>
    </location>
</feature>
<keyword evidence="4" id="KW-1185">Reference proteome</keyword>
<dbReference type="NCBIfam" id="TIGR01614">
    <property type="entry name" value="PME_inhib"/>
    <property type="match status" value="1"/>
</dbReference>
<evidence type="ECO:0000259" key="2">
    <source>
        <dbReference type="Pfam" id="PF04043"/>
    </source>
</evidence>
<dbReference type="EMBL" id="OZ034816">
    <property type="protein sequence ID" value="CAL1376257.1"/>
    <property type="molecule type" value="Genomic_DNA"/>
</dbReference>
<evidence type="ECO:0000313" key="3">
    <source>
        <dbReference type="EMBL" id="CAL1376257.1"/>
    </source>
</evidence>
<gene>
    <name evidence="3" type="ORF">LTRI10_LOCUS18001</name>
</gene>
<sequence length="226" mass="23842">MGFSIAPSVIIPQAIFIMLQLPLLTNARPLFSPMAITPASAPAPSPAAATNLIGEVCKKSNIDPTLCIATLRSIPGAASAFEDIKALAELVMQAAKEESEAVGEMFGEILGSEDDAKNPKFKHSLELCALDYNDAAIFFTTRGLGDVTKSLEIHSALDNSQNCDGELVKITNHGGAGLIDDSISAAIQRWKNLYAVANGVVLYAEDVFKGNPVDDGQGDDDCGPDY</sequence>
<evidence type="ECO:0000313" key="4">
    <source>
        <dbReference type="Proteomes" id="UP001497516"/>
    </source>
</evidence>
<dbReference type="PANTHER" id="PTHR31890">
    <property type="entry name" value="PLANT INVERTASE/PECTIN METHYLESTERASE INHIBITOR SUPERFAMILY PROTEIN"/>
    <property type="match status" value="1"/>
</dbReference>
<dbReference type="SUPFAM" id="SSF101148">
    <property type="entry name" value="Plant invertase/pectin methylesterase inhibitor"/>
    <property type="match status" value="1"/>
</dbReference>
<feature type="chain" id="PRO_5043404866" description="Pectinesterase inhibitor domain-containing protein" evidence="1">
    <location>
        <begin position="28"/>
        <end position="226"/>
    </location>
</feature>
<dbReference type="Gene3D" id="1.20.140.40">
    <property type="entry name" value="Invertase/pectin methylesterase inhibitor family protein"/>
    <property type="match status" value="1"/>
</dbReference>
<dbReference type="Pfam" id="PF04043">
    <property type="entry name" value="PMEI"/>
    <property type="match status" value="1"/>
</dbReference>
<dbReference type="InterPro" id="IPR035513">
    <property type="entry name" value="Invertase/methylesterase_inhib"/>
</dbReference>
<accession>A0AAV2DRU3</accession>